<proteinExistence type="predicted"/>
<feature type="signal peptide" evidence="1">
    <location>
        <begin position="1"/>
        <end position="17"/>
    </location>
</feature>
<feature type="chain" id="PRO_5040177554" evidence="1">
    <location>
        <begin position="18"/>
        <end position="185"/>
    </location>
</feature>
<name>A0A9P4NR07_9PEZI</name>
<reference evidence="2" key="1">
    <citation type="journal article" date="2020" name="Stud. Mycol.">
        <title>101 Dothideomycetes genomes: a test case for predicting lifestyles and emergence of pathogens.</title>
        <authorList>
            <person name="Haridas S."/>
            <person name="Albert R."/>
            <person name="Binder M."/>
            <person name="Bloem J."/>
            <person name="Labutti K."/>
            <person name="Salamov A."/>
            <person name="Andreopoulos B."/>
            <person name="Baker S."/>
            <person name="Barry K."/>
            <person name="Bills G."/>
            <person name="Bluhm B."/>
            <person name="Cannon C."/>
            <person name="Castanera R."/>
            <person name="Culley D."/>
            <person name="Daum C."/>
            <person name="Ezra D."/>
            <person name="Gonzalez J."/>
            <person name="Henrissat B."/>
            <person name="Kuo A."/>
            <person name="Liang C."/>
            <person name="Lipzen A."/>
            <person name="Lutzoni F."/>
            <person name="Magnuson J."/>
            <person name="Mondo S."/>
            <person name="Nolan M."/>
            <person name="Ohm R."/>
            <person name="Pangilinan J."/>
            <person name="Park H.-J."/>
            <person name="Ramirez L."/>
            <person name="Alfaro M."/>
            <person name="Sun H."/>
            <person name="Tritt A."/>
            <person name="Yoshinaga Y."/>
            <person name="Zwiers L.-H."/>
            <person name="Turgeon B."/>
            <person name="Goodwin S."/>
            <person name="Spatafora J."/>
            <person name="Crous P."/>
            <person name="Grigoriev I."/>
        </authorList>
    </citation>
    <scope>NUCLEOTIDE SEQUENCE</scope>
    <source>
        <strain evidence="2">CBS 130266</strain>
    </source>
</reference>
<evidence type="ECO:0000256" key="1">
    <source>
        <dbReference type="SAM" id="SignalP"/>
    </source>
</evidence>
<dbReference type="Proteomes" id="UP000800235">
    <property type="component" value="Unassembled WGS sequence"/>
</dbReference>
<dbReference type="Pfam" id="PF12296">
    <property type="entry name" value="HsbA"/>
    <property type="match status" value="1"/>
</dbReference>
<dbReference type="InterPro" id="IPR021054">
    <property type="entry name" value="Cell_wall_mannoprotein_1"/>
</dbReference>
<protein>
    <submittedName>
        <fullName evidence="2">Uncharacterized protein</fullName>
    </submittedName>
</protein>
<dbReference type="AlphaFoldDB" id="A0A9P4NR07"/>
<evidence type="ECO:0000313" key="3">
    <source>
        <dbReference type="Proteomes" id="UP000800235"/>
    </source>
</evidence>
<dbReference type="EMBL" id="MU007038">
    <property type="protein sequence ID" value="KAF2430495.1"/>
    <property type="molecule type" value="Genomic_DNA"/>
</dbReference>
<evidence type="ECO:0000313" key="2">
    <source>
        <dbReference type="EMBL" id="KAF2430495.1"/>
    </source>
</evidence>
<dbReference type="Gene3D" id="1.20.1280.140">
    <property type="match status" value="1"/>
</dbReference>
<sequence>MLFSRLSLFCLVSSVLATPAPPPATQKVSVTETIKTISNKINKLDVALKQRPGSGSPDTARSITQNLLTLSKDSIAESKKGARYIREGSLITYAESLVVGTLLTSMQMTLTSTTKGWIDSKRMVVAAGMQQDVLNTLYDASDATNLFADTLISKMPMGTGTVGLFTKEQFVRIIEPGITEYLKNN</sequence>
<keyword evidence="3" id="KW-1185">Reference proteome</keyword>
<organism evidence="2 3">
    <name type="scientific">Tothia fuscella</name>
    <dbReference type="NCBI Taxonomy" id="1048955"/>
    <lineage>
        <taxon>Eukaryota</taxon>
        <taxon>Fungi</taxon>
        <taxon>Dikarya</taxon>
        <taxon>Ascomycota</taxon>
        <taxon>Pezizomycotina</taxon>
        <taxon>Dothideomycetes</taxon>
        <taxon>Pleosporomycetidae</taxon>
        <taxon>Venturiales</taxon>
        <taxon>Cylindrosympodiaceae</taxon>
        <taxon>Tothia</taxon>
    </lineage>
</organism>
<gene>
    <name evidence="2" type="ORF">EJ08DRAFT_660698</name>
</gene>
<comment type="caution">
    <text evidence="2">The sequence shown here is derived from an EMBL/GenBank/DDBJ whole genome shotgun (WGS) entry which is preliminary data.</text>
</comment>
<accession>A0A9P4NR07</accession>
<keyword evidence="1" id="KW-0732">Signal</keyword>